<sequence length="92" mass="10254">MRTLEACARELLESVQAAWEEDLRWSAWLASEGERVRDNAQALVEAAPTATLRNLVGDTTVHEYLGYSWLEVHSMSKERADALQAVLDSAGH</sequence>
<organism evidence="1 2">
    <name type="scientific">Lysobacter arvi</name>
    <dbReference type="NCBI Taxonomy" id="3038776"/>
    <lineage>
        <taxon>Bacteria</taxon>
        <taxon>Pseudomonadati</taxon>
        <taxon>Pseudomonadota</taxon>
        <taxon>Gammaproteobacteria</taxon>
        <taxon>Lysobacterales</taxon>
        <taxon>Lysobacteraceae</taxon>
        <taxon>Lysobacter</taxon>
    </lineage>
</organism>
<name>A0ABU1C9R7_9GAMM</name>
<gene>
    <name evidence="1" type="ORF">P8609_02990</name>
</gene>
<dbReference type="EMBL" id="JARUHG010000001">
    <property type="protein sequence ID" value="MDR0181936.1"/>
    <property type="molecule type" value="Genomic_DNA"/>
</dbReference>
<dbReference type="Proteomes" id="UP001233535">
    <property type="component" value="Unassembled WGS sequence"/>
</dbReference>
<evidence type="ECO:0000313" key="2">
    <source>
        <dbReference type="Proteomes" id="UP001233535"/>
    </source>
</evidence>
<keyword evidence="2" id="KW-1185">Reference proteome</keyword>
<proteinExistence type="predicted"/>
<dbReference type="RefSeq" id="WP_309261101.1">
    <property type="nucleotide sequence ID" value="NZ_JARUHG010000001.1"/>
</dbReference>
<comment type="caution">
    <text evidence="1">The sequence shown here is derived from an EMBL/GenBank/DDBJ whole genome shotgun (WGS) entry which is preliminary data.</text>
</comment>
<accession>A0ABU1C9R7</accession>
<reference evidence="1 2" key="1">
    <citation type="submission" date="2023-04" db="EMBL/GenBank/DDBJ databases">
        <title>Lysobacter sp. strain UC isolated from soil sample.</title>
        <authorList>
            <person name="Choksket S."/>
            <person name="Harshvardhan F."/>
            <person name="Rana R."/>
            <person name="Patil P.B."/>
            <person name="Korpole S."/>
        </authorList>
    </citation>
    <scope>NUCLEOTIDE SEQUENCE [LARGE SCALE GENOMIC DNA]</scope>
    <source>
        <strain evidence="1 2">UC</strain>
    </source>
</reference>
<evidence type="ECO:0000313" key="1">
    <source>
        <dbReference type="EMBL" id="MDR0181936.1"/>
    </source>
</evidence>
<protein>
    <submittedName>
        <fullName evidence="1">Uncharacterized protein</fullName>
    </submittedName>
</protein>